<evidence type="ECO:0000313" key="5">
    <source>
        <dbReference type="Proteomes" id="UP000636800"/>
    </source>
</evidence>
<dbReference type="AlphaFoldDB" id="A0A835UDF9"/>
<evidence type="ECO:0000256" key="1">
    <source>
        <dbReference type="PROSITE-ProRule" id="PRU00453"/>
    </source>
</evidence>
<accession>A0A835UDF9</accession>
<feature type="region of interest" description="Disordered" evidence="2">
    <location>
        <begin position="311"/>
        <end position="330"/>
    </location>
</feature>
<dbReference type="InterPro" id="IPR007529">
    <property type="entry name" value="Znf_HIT"/>
</dbReference>
<dbReference type="PROSITE" id="PS51083">
    <property type="entry name" value="ZF_HIT"/>
    <property type="match status" value="1"/>
</dbReference>
<organism evidence="4 5">
    <name type="scientific">Vanilla planifolia</name>
    <name type="common">Vanilla</name>
    <dbReference type="NCBI Taxonomy" id="51239"/>
    <lineage>
        <taxon>Eukaryota</taxon>
        <taxon>Viridiplantae</taxon>
        <taxon>Streptophyta</taxon>
        <taxon>Embryophyta</taxon>
        <taxon>Tracheophyta</taxon>
        <taxon>Spermatophyta</taxon>
        <taxon>Magnoliopsida</taxon>
        <taxon>Liliopsida</taxon>
        <taxon>Asparagales</taxon>
        <taxon>Orchidaceae</taxon>
        <taxon>Vanilloideae</taxon>
        <taxon>Vanilleae</taxon>
        <taxon>Vanilla</taxon>
    </lineage>
</organism>
<keyword evidence="1" id="KW-0863">Zinc-finger</keyword>
<feature type="domain" description="HIT-type" evidence="3">
    <location>
        <begin position="101"/>
        <end position="132"/>
    </location>
</feature>
<dbReference type="SUPFAM" id="SSF144232">
    <property type="entry name" value="HIT/MYND zinc finger-like"/>
    <property type="match status" value="1"/>
</dbReference>
<evidence type="ECO:0000259" key="3">
    <source>
        <dbReference type="PROSITE" id="PS51083"/>
    </source>
</evidence>
<dbReference type="PANTHER" id="PTHR15555">
    <property type="entry name" value="ZINC FINGER HIT DOMAIN CONTAINING PROTEIN 2 PROTEIN FON -RELATED"/>
    <property type="match status" value="1"/>
</dbReference>
<gene>
    <name evidence="4" type="ORF">HPP92_022335</name>
</gene>
<comment type="caution">
    <text evidence="4">The sequence shown here is derived from an EMBL/GenBank/DDBJ whole genome shotgun (WGS) entry which is preliminary data.</text>
</comment>
<evidence type="ECO:0000313" key="4">
    <source>
        <dbReference type="EMBL" id="KAG0457178.1"/>
    </source>
</evidence>
<dbReference type="GO" id="GO:0008270">
    <property type="term" value="F:zinc ion binding"/>
    <property type="evidence" value="ECO:0007669"/>
    <property type="project" value="UniProtKB-UniRule"/>
</dbReference>
<dbReference type="EMBL" id="JADCNL010000012">
    <property type="protein sequence ID" value="KAG0457178.1"/>
    <property type="molecule type" value="Genomic_DNA"/>
</dbReference>
<dbReference type="Gene3D" id="3.30.60.190">
    <property type="match status" value="1"/>
</dbReference>
<dbReference type="Proteomes" id="UP000636800">
    <property type="component" value="Chromosome 12"/>
</dbReference>
<dbReference type="Pfam" id="PF04438">
    <property type="entry name" value="zf-HIT"/>
    <property type="match status" value="1"/>
</dbReference>
<name>A0A835UDF9_VANPL</name>
<keyword evidence="1" id="KW-0479">Metal-binding</keyword>
<dbReference type="InterPro" id="IPR007009">
    <property type="entry name" value="Shq1_C"/>
</dbReference>
<protein>
    <recommendedName>
        <fullName evidence="3">HIT-type domain-containing protein</fullName>
    </recommendedName>
</protein>
<dbReference type="InterPro" id="IPR039646">
    <property type="entry name" value="ZNHIT2"/>
</dbReference>
<evidence type="ECO:0000256" key="2">
    <source>
        <dbReference type="SAM" id="MobiDB-lite"/>
    </source>
</evidence>
<proteinExistence type="predicted"/>
<dbReference type="Pfam" id="PF04925">
    <property type="entry name" value="SHQ1"/>
    <property type="match status" value="1"/>
</dbReference>
<dbReference type="OrthoDB" id="1688044at2759"/>
<keyword evidence="5" id="KW-1185">Reference proteome</keyword>
<sequence>MEDASAMEEVWQVDKCGGREVVLGLSFERNPKDAVNVLIEVLVLETCLDLVDFVVGSKLQLVSPTQLYSRGGCLYIDCPMEEMFMFGAGSSASFSGAKLICLVCQKQYSQYTCPRCNTQYCSLECYKRHSLCCTESFMRDNVVNDLHQIQSNDETKRKMLEILKRVHSEYDVNSGGEEGNAYDVNHDDEGKVFSLSGLPLDDDDKDEDEDDKEENEEKEEVVEEEEEEEEEEGGDLVLSEETVQKILADNELTLEDLSFDEAKKFKRAVASGELSKLILPWEPWWKRPSAASISLGPRGNQLIQPLCVEGADEPSSNSMEASISEIPTGPESPLPPLQQLSRVNPSPLLAIHLIDVIYSYCFILRLYNGDWHFDPVGATTVVLTTSSVLSNVGRPETVSQALASCLEQTCSPAFRHFGGFKLGLILIDDIIQILSLGVNCIICLLCDLRRLVLAGEDSLMSEKIEKLTRTERSRKLNGVEKKVYFLMCWVHEQPEETWSSLASLVEVEKASLSTLSQHGGGKHTVDRIGGSKERVFIEEV</sequence>
<feature type="compositionally biased region" description="Acidic residues" evidence="2">
    <location>
        <begin position="200"/>
        <end position="234"/>
    </location>
</feature>
<keyword evidence="1" id="KW-0862">Zinc</keyword>
<feature type="region of interest" description="Disordered" evidence="2">
    <location>
        <begin position="193"/>
        <end position="236"/>
    </location>
</feature>
<dbReference type="CDD" id="cd23024">
    <property type="entry name" value="zf-HIT_ZNHIT2-3"/>
    <property type="match status" value="1"/>
</dbReference>
<dbReference type="PANTHER" id="PTHR15555:SF0">
    <property type="entry name" value="ZINC FINGER HIT DOMAIN-CONTAINING PROTEIN 2"/>
    <property type="match status" value="1"/>
</dbReference>
<reference evidence="4 5" key="1">
    <citation type="journal article" date="2020" name="Nat. Food">
        <title>A phased Vanilla planifolia genome enables genetic improvement of flavour and production.</title>
        <authorList>
            <person name="Hasing T."/>
            <person name="Tang H."/>
            <person name="Brym M."/>
            <person name="Khazi F."/>
            <person name="Huang T."/>
            <person name="Chambers A.H."/>
        </authorList>
    </citation>
    <scope>NUCLEOTIDE SEQUENCE [LARGE SCALE GENOMIC DNA]</scope>
    <source>
        <tissue evidence="4">Leaf</tissue>
    </source>
</reference>